<dbReference type="EMBL" id="BAAASD010000060">
    <property type="protein sequence ID" value="GAA2372319.1"/>
    <property type="molecule type" value="Genomic_DNA"/>
</dbReference>
<dbReference type="Gene3D" id="3.40.50.2000">
    <property type="entry name" value="Glycogen Phosphorylase B"/>
    <property type="match status" value="1"/>
</dbReference>
<reference evidence="5 6" key="1">
    <citation type="journal article" date="2019" name="Int. J. Syst. Evol. Microbiol.">
        <title>The Global Catalogue of Microorganisms (GCM) 10K type strain sequencing project: providing services to taxonomists for standard genome sequencing and annotation.</title>
        <authorList>
            <consortium name="The Broad Institute Genomics Platform"/>
            <consortium name="The Broad Institute Genome Sequencing Center for Infectious Disease"/>
            <person name="Wu L."/>
            <person name="Ma J."/>
        </authorList>
    </citation>
    <scope>NUCLEOTIDE SEQUENCE [LARGE SCALE GENOMIC DNA]</scope>
    <source>
        <strain evidence="5 6">JCM 4316</strain>
    </source>
</reference>
<sequence length="431" mass="45868">MTADSSRQVDEVRIDTRPTASDAAIPPRVIVALHEGFYGASSGTGFSNRAFLLALTRLLPSGRLVVMPAHVSADQPGHDRQWAAHLWPLLRSAEAEVVPIGQGETFVDSVRGRDKLCSLVGAKAARVAALSGRSLLIGLDVPLLGLGSYVPQDVDLLLVPRSSAALTHAHDRARVRWERAGLRSAVAHGGLIAAISQHMRQHLTAEYGIPGRALLDLPNGLVSHDVATGPGLPLPARARAGFLLAMGRAVPEKGFEDLLHALSLLRQRSVRLPHLVLIAGSTTPGQDRYLSLLDRLIREYRLNTTLITRFRTAARSWLRSPALRAVIVPSRIEPFGRIPLEAFAAQAGPVVATSAGGLAQTVLDGVTGFTAAPGDSESLAAAIQRALTLTPREREQLASAGAALVASRHDYVTTIHAALARCAPWSMAEAQ</sequence>
<organism evidence="5 6">
    <name type="scientific">Streptomyces cuspidosporus</name>
    <dbReference type="NCBI Taxonomy" id="66882"/>
    <lineage>
        <taxon>Bacteria</taxon>
        <taxon>Bacillati</taxon>
        <taxon>Actinomycetota</taxon>
        <taxon>Actinomycetes</taxon>
        <taxon>Kitasatosporales</taxon>
        <taxon>Streptomycetaceae</taxon>
        <taxon>Streptomyces</taxon>
    </lineage>
</organism>
<feature type="domain" description="Glycosyl transferase family 1" evidence="4">
    <location>
        <begin position="242"/>
        <end position="400"/>
    </location>
</feature>
<evidence type="ECO:0000256" key="3">
    <source>
        <dbReference type="ARBA" id="ARBA00022679"/>
    </source>
</evidence>
<keyword evidence="6" id="KW-1185">Reference proteome</keyword>
<keyword evidence="3" id="KW-0808">Transferase</keyword>
<dbReference type="CDD" id="cd03801">
    <property type="entry name" value="GT4_PimA-like"/>
    <property type="match status" value="1"/>
</dbReference>
<protein>
    <recommendedName>
        <fullName evidence="1">D-inositol 3-phosphate glycosyltransferase</fullName>
    </recommendedName>
</protein>
<keyword evidence="2" id="KW-0328">Glycosyltransferase</keyword>
<name>A0ABN3H8E8_9ACTN</name>
<comment type="caution">
    <text evidence="5">The sequence shown here is derived from an EMBL/GenBank/DDBJ whole genome shotgun (WGS) entry which is preliminary data.</text>
</comment>
<evidence type="ECO:0000313" key="6">
    <source>
        <dbReference type="Proteomes" id="UP001500253"/>
    </source>
</evidence>
<dbReference type="Proteomes" id="UP001500253">
    <property type="component" value="Unassembled WGS sequence"/>
</dbReference>
<dbReference type="SUPFAM" id="SSF53756">
    <property type="entry name" value="UDP-Glycosyltransferase/glycogen phosphorylase"/>
    <property type="match status" value="1"/>
</dbReference>
<accession>A0ABN3H8E8</accession>
<dbReference type="PANTHER" id="PTHR12526:SF510">
    <property type="entry name" value="D-INOSITOL 3-PHOSPHATE GLYCOSYLTRANSFERASE"/>
    <property type="match status" value="1"/>
</dbReference>
<evidence type="ECO:0000256" key="2">
    <source>
        <dbReference type="ARBA" id="ARBA00022676"/>
    </source>
</evidence>
<proteinExistence type="predicted"/>
<evidence type="ECO:0000313" key="5">
    <source>
        <dbReference type="EMBL" id="GAA2372319.1"/>
    </source>
</evidence>
<dbReference type="PANTHER" id="PTHR12526">
    <property type="entry name" value="GLYCOSYLTRANSFERASE"/>
    <property type="match status" value="1"/>
</dbReference>
<dbReference type="RefSeq" id="WP_346179035.1">
    <property type="nucleotide sequence ID" value="NZ_BAAASD010000060.1"/>
</dbReference>
<evidence type="ECO:0000259" key="4">
    <source>
        <dbReference type="Pfam" id="PF00534"/>
    </source>
</evidence>
<evidence type="ECO:0000256" key="1">
    <source>
        <dbReference type="ARBA" id="ARBA00021292"/>
    </source>
</evidence>
<gene>
    <name evidence="5" type="ORF">GCM10010246_78510</name>
</gene>
<dbReference type="Pfam" id="PF00534">
    <property type="entry name" value="Glycos_transf_1"/>
    <property type="match status" value="1"/>
</dbReference>
<dbReference type="InterPro" id="IPR001296">
    <property type="entry name" value="Glyco_trans_1"/>
</dbReference>